<organism evidence="2 3">
    <name type="scientific">Leifsonia xyli subsp. cynodontis DSM 46306</name>
    <dbReference type="NCBI Taxonomy" id="1389489"/>
    <lineage>
        <taxon>Bacteria</taxon>
        <taxon>Bacillati</taxon>
        <taxon>Actinomycetota</taxon>
        <taxon>Actinomycetes</taxon>
        <taxon>Micrococcales</taxon>
        <taxon>Microbacteriaceae</taxon>
        <taxon>Leifsonia</taxon>
    </lineage>
</organism>
<reference evidence="2 3" key="1">
    <citation type="journal article" date="2013" name="Genome Announc.">
        <title>Complete Genome Sequence of Leifsonia xyli subsp. cynodontis Strain DSM46306, a Gram-Positive Bacterial Pathogen of Grasses.</title>
        <authorList>
            <person name="Monteiro-Vitorello C.B."/>
            <person name="Zerillo M.M."/>
            <person name="Van Sluys M.A."/>
            <person name="Camargo L.E."/>
            <person name="Kitajima J.P."/>
        </authorList>
    </citation>
    <scope>NUCLEOTIDE SEQUENCE [LARGE SCALE GENOMIC DNA]</scope>
    <source>
        <strain evidence="2 3">DSM 46306</strain>
    </source>
</reference>
<dbReference type="EMBL" id="CP006734">
    <property type="protein sequence ID" value="AGW42710.1"/>
    <property type="molecule type" value="Genomic_DNA"/>
</dbReference>
<evidence type="ECO:0000256" key="1">
    <source>
        <dbReference type="SAM" id="MobiDB-lite"/>
    </source>
</evidence>
<evidence type="ECO:0000313" key="2">
    <source>
        <dbReference type="EMBL" id="AGW42710.1"/>
    </source>
</evidence>
<dbReference type="Proteomes" id="UP000016743">
    <property type="component" value="Chromosome"/>
</dbReference>
<gene>
    <name evidence="2" type="ORF">O159_28340</name>
</gene>
<protein>
    <submittedName>
        <fullName evidence="2">Uncharacterized protein</fullName>
    </submittedName>
</protein>
<evidence type="ECO:0000313" key="3">
    <source>
        <dbReference type="Proteomes" id="UP000016743"/>
    </source>
</evidence>
<proteinExistence type="predicted"/>
<feature type="region of interest" description="Disordered" evidence="1">
    <location>
        <begin position="29"/>
        <end position="50"/>
    </location>
</feature>
<sequence length="66" mass="7164">MIATTTKCSQTIGSRGSLVRVTSRMMPSVTAPKTSRAQATCPKLTPSSPIFMNRKLAPQIRPMPMN</sequence>
<dbReference type="KEGG" id="lxy:O159_28340"/>
<name>U3P8T3_LEIXC</name>
<dbReference type="HOGENOM" id="CLU_2825846_0_0_11"/>
<accession>U3P8T3</accession>
<dbReference type="AlphaFoldDB" id="U3P8T3"/>
<keyword evidence="3" id="KW-1185">Reference proteome</keyword>